<accession>A0ABT5BP71</accession>
<reference evidence="2 3" key="1">
    <citation type="submission" date="2022-11" db="EMBL/GenBank/DDBJ databases">
        <title>Minimal conservation of predation-associated metabolite biosynthetic gene clusters underscores biosynthetic potential of Myxococcota including descriptions for ten novel species: Archangium lansinium sp. nov., Myxococcus landrumus sp. nov., Nannocystis bai.</title>
        <authorList>
            <person name="Ahearne A."/>
            <person name="Stevens C."/>
            <person name="Dowd S."/>
        </authorList>
    </citation>
    <scope>NUCLEOTIDE SEQUENCE [LARGE SCALE GENOMIC DNA]</scope>
    <source>
        <strain evidence="2 3">NCELM</strain>
    </source>
</reference>
<feature type="compositionally biased region" description="Basic and acidic residues" evidence="1">
    <location>
        <begin position="1"/>
        <end position="14"/>
    </location>
</feature>
<evidence type="ECO:0000313" key="3">
    <source>
        <dbReference type="Proteomes" id="UP001217838"/>
    </source>
</evidence>
<evidence type="ECO:0000313" key="2">
    <source>
        <dbReference type="EMBL" id="MDC0675943.1"/>
    </source>
</evidence>
<feature type="region of interest" description="Disordered" evidence="1">
    <location>
        <begin position="39"/>
        <end position="61"/>
    </location>
</feature>
<feature type="region of interest" description="Disordered" evidence="1">
    <location>
        <begin position="1"/>
        <end position="20"/>
    </location>
</feature>
<feature type="compositionally biased region" description="Basic and acidic residues" evidence="1">
    <location>
        <begin position="39"/>
        <end position="53"/>
    </location>
</feature>
<proteinExistence type="predicted"/>
<organism evidence="2 3">
    <name type="scientific">Nannocystis radixulma</name>
    <dbReference type="NCBI Taxonomy" id="2995305"/>
    <lineage>
        <taxon>Bacteria</taxon>
        <taxon>Pseudomonadati</taxon>
        <taxon>Myxococcota</taxon>
        <taxon>Polyangia</taxon>
        <taxon>Nannocystales</taxon>
        <taxon>Nannocystaceae</taxon>
        <taxon>Nannocystis</taxon>
    </lineage>
</organism>
<protein>
    <submittedName>
        <fullName evidence="2">Uncharacterized protein</fullName>
    </submittedName>
</protein>
<sequence length="61" mass="6867">MSHGQQSHEPELAERVMQAAPTASQVPCTLCCVKEHREDEALGPERKRERVLPWDHGPGHL</sequence>
<dbReference type="Proteomes" id="UP001217838">
    <property type="component" value="Unassembled WGS sequence"/>
</dbReference>
<comment type="caution">
    <text evidence="2">The sequence shown here is derived from an EMBL/GenBank/DDBJ whole genome shotgun (WGS) entry which is preliminary data.</text>
</comment>
<name>A0ABT5BP71_9BACT</name>
<evidence type="ECO:0000256" key="1">
    <source>
        <dbReference type="SAM" id="MobiDB-lite"/>
    </source>
</evidence>
<gene>
    <name evidence="2" type="ORF">POL58_49895</name>
</gene>
<dbReference type="RefSeq" id="WP_272011642.1">
    <property type="nucleotide sequence ID" value="NZ_JAQNDN010000028.1"/>
</dbReference>
<keyword evidence="3" id="KW-1185">Reference proteome</keyword>
<dbReference type="EMBL" id="JAQNDN010000028">
    <property type="protein sequence ID" value="MDC0675943.1"/>
    <property type="molecule type" value="Genomic_DNA"/>
</dbReference>